<proteinExistence type="predicted"/>
<evidence type="ECO:0000313" key="1">
    <source>
        <dbReference type="EMBL" id="GBQ79161.1"/>
    </source>
</evidence>
<protein>
    <submittedName>
        <fullName evidence="1">Uncharacterized protein</fullName>
    </submittedName>
</protein>
<evidence type="ECO:0000313" key="2">
    <source>
        <dbReference type="Proteomes" id="UP001065047"/>
    </source>
</evidence>
<sequence length="524" mass="60704">MSVQTGNVMVALTAWNKKDIKTIVDSEKFDLDFYLVENPDVKQSGLDPIVHYVLYGWQENRNPNENFNTEIYYNLYKNVIGQDENPFAHYIRNNENLYFFEKGLLQEYSYDSISNALNRLKKYPFFSSDDYLRMNADISSAKMSPARHALLYGIGEGREIFSKRSIVSFLGKECKHDIDYKISKKDTSKALPKTVGVFYHSEGNSFIKELAECLDEYLRNSGLNSRVMTEDTPEEDAPELCIFCAPHEFFFLSGNENWKKDEIIKRSIMFNTEQPQTLWFTRGIIYIMMSAGVMDLCYQNLKSFSDVGLNVFHFDPPVKIEACELSAADKKHPLFRVLPEPAQKASSPFTPINERSIDVSFFGNASRKREKFFSKAAAFLADYQNFLYYRKADGPIPSSGLYDILSRMPRYVSENSKISLNVHRDDNCFFEWHRIVKQGMASGSIIVTEECFPHPLYKSGEHYLTETPRHMPNLIEWLIRTEDGQKEAARIQKNIFEVLQNEDIFNSKNLDLKNYISSVWSNLK</sequence>
<comment type="caution">
    <text evidence="1">The sequence shown here is derived from an EMBL/GenBank/DDBJ whole genome shotgun (WGS) entry which is preliminary data.</text>
</comment>
<dbReference type="EMBL" id="BAPF01000018">
    <property type="protein sequence ID" value="GBQ79161.1"/>
    <property type="molecule type" value="Genomic_DNA"/>
</dbReference>
<organism evidence="1 2">
    <name type="scientific">Acetobacter malorum DSM 14337</name>
    <dbReference type="NCBI Taxonomy" id="1307910"/>
    <lineage>
        <taxon>Bacteria</taxon>
        <taxon>Pseudomonadati</taxon>
        <taxon>Pseudomonadota</taxon>
        <taxon>Alphaproteobacteria</taxon>
        <taxon>Acetobacterales</taxon>
        <taxon>Acetobacteraceae</taxon>
        <taxon>Acetobacter</taxon>
    </lineage>
</organism>
<dbReference type="Proteomes" id="UP001065047">
    <property type="component" value="Unassembled WGS sequence"/>
</dbReference>
<name>A0ABQ0PS25_9PROT</name>
<accession>A0ABQ0PS25</accession>
<keyword evidence="2" id="KW-1185">Reference proteome</keyword>
<reference evidence="1" key="1">
    <citation type="submission" date="2013-04" db="EMBL/GenBank/DDBJ databases">
        <title>The genome sequencing project of 58 acetic acid bacteria.</title>
        <authorList>
            <person name="Okamoto-Kainuma A."/>
            <person name="Ishikawa M."/>
            <person name="Umino S."/>
            <person name="Koizumi Y."/>
            <person name="Shiwa Y."/>
            <person name="Yoshikawa H."/>
            <person name="Matsutani M."/>
            <person name="Matsushita K."/>
        </authorList>
    </citation>
    <scope>NUCLEOTIDE SEQUENCE</scope>
    <source>
        <strain evidence="1">DSM 14337</strain>
    </source>
</reference>
<gene>
    <name evidence="1" type="ORF">AA14337_1368</name>
</gene>